<dbReference type="AlphaFoldDB" id="A0A073IQ01"/>
<dbReference type="Proteomes" id="UP000027665">
    <property type="component" value="Unassembled WGS sequence"/>
</dbReference>
<evidence type="ECO:0000256" key="4">
    <source>
        <dbReference type="RuleBase" id="RU004003"/>
    </source>
</evidence>
<comment type="similarity">
    <text evidence="4">Belongs to the bacterial secretin family.</text>
</comment>
<dbReference type="eggNOG" id="COG4796">
    <property type="taxonomic scope" value="Bacteria"/>
</dbReference>
<sequence>MKSIALLAALTALFCLSAPRGASAVAVTARKAASGDEAIIEGLKLHQVGSNQIMMELRGTKMPLPTVLSTEQAAKLAWEKTRFPRDTDRKKWWDEFEGEVVKVDLKKSDNWTQTYEYPLIERITVTSYEGRVVMDIIGPKRLNLKNISGLPGADRFRLMFEAPSDIAPPLVPPKRPAPKGDPLTISTPVTLELRDVSAREVFRLLAKLDDLNLVLDASVPDTPVTFSFQNARFGEVFAYMLRMNDLSYSLVGKTLVVGTPESVGKTLGQNVTRQYKVAYGDVAKMPAIVMGLVPLPKPPVVDERLRCLYVTATPEQHRRVETLMNRLDHPGQQVMIEARLVEITDTARQEIESMISAVYRGWIFTYGATGASSRYTYGNGLIAPNLNPTGSSSNSGSVPIIGTDSSSIPVSIVDPAMKMLDAGLRAMESDNKGKILASPSVVALDGQKASVRLTHNYLYQSGLDDDGNPEFSNQETGPTLEFTPMLGRDGFITIKMKISAGEIVTFRRSGSSEAPETTKREVDTQVRVRNGEIFVIGGLYQDNRSNSVTRVPILGYIPLLGELFKSRTTSHVRSQLAFIAIPYILDIPTGEAEVLEMAGSSLYQ</sequence>
<dbReference type="InterPro" id="IPR004846">
    <property type="entry name" value="T2SS/T3SS_dom"/>
</dbReference>
<protein>
    <recommendedName>
        <fullName evidence="6">Type II/III secretion system secretin-like domain-containing protein</fullName>
    </recommendedName>
</protein>
<reference evidence="7 8" key="1">
    <citation type="submission" date="2014-04" db="EMBL/GenBank/DDBJ databases">
        <title>Draft Genome Sequence of Synergistes jonesii.</title>
        <authorList>
            <person name="Coil D.A."/>
            <person name="Eisen J.A."/>
            <person name="Holland-Moritz H.E."/>
        </authorList>
    </citation>
    <scope>NUCLEOTIDE SEQUENCE [LARGE SCALE GENOMIC DNA]</scope>
    <source>
        <strain evidence="7 8">78-1</strain>
    </source>
</reference>
<organism evidence="7 8">
    <name type="scientific">Synergistes jonesii</name>
    <dbReference type="NCBI Taxonomy" id="2754"/>
    <lineage>
        <taxon>Bacteria</taxon>
        <taxon>Thermotogati</taxon>
        <taxon>Synergistota</taxon>
        <taxon>Synergistia</taxon>
        <taxon>Synergistales</taxon>
        <taxon>Synergistaceae</taxon>
        <taxon>Synergistes</taxon>
    </lineage>
</organism>
<dbReference type="PRINTS" id="PR00811">
    <property type="entry name" value="BCTERIALGSPD"/>
</dbReference>
<name>A0A073IQ01_9BACT</name>
<dbReference type="Gene3D" id="3.30.1370.130">
    <property type="match status" value="1"/>
</dbReference>
<dbReference type="PANTHER" id="PTHR30332">
    <property type="entry name" value="PROBABLE GENERAL SECRETION PATHWAY PROTEIN D"/>
    <property type="match status" value="1"/>
</dbReference>
<dbReference type="EMBL" id="JMKI01000037">
    <property type="protein sequence ID" value="KEJ91844.1"/>
    <property type="molecule type" value="Genomic_DNA"/>
</dbReference>
<dbReference type="InterPro" id="IPR050810">
    <property type="entry name" value="Bact_Secretion_Sys_Channel"/>
</dbReference>
<evidence type="ECO:0000256" key="3">
    <source>
        <dbReference type="ARBA" id="ARBA00023136"/>
    </source>
</evidence>
<keyword evidence="2 5" id="KW-0732">Signal</keyword>
<dbReference type="Pfam" id="PF00263">
    <property type="entry name" value="Secretin"/>
    <property type="match status" value="1"/>
</dbReference>
<dbReference type="GO" id="GO:0015627">
    <property type="term" value="C:type II protein secretion system complex"/>
    <property type="evidence" value="ECO:0007669"/>
    <property type="project" value="TreeGrafter"/>
</dbReference>
<feature type="signal peptide" evidence="5">
    <location>
        <begin position="1"/>
        <end position="24"/>
    </location>
</feature>
<evidence type="ECO:0000256" key="5">
    <source>
        <dbReference type="SAM" id="SignalP"/>
    </source>
</evidence>
<accession>A0A073IQ01</accession>
<gene>
    <name evidence="7" type="ORF">EH55_07700</name>
</gene>
<evidence type="ECO:0000259" key="6">
    <source>
        <dbReference type="Pfam" id="PF00263"/>
    </source>
</evidence>
<comment type="subcellular location">
    <subcellularLocation>
        <location evidence="1">Membrane</location>
    </subcellularLocation>
</comment>
<comment type="caution">
    <text evidence="7">The sequence shown here is derived from an EMBL/GenBank/DDBJ whole genome shotgun (WGS) entry which is preliminary data.</text>
</comment>
<evidence type="ECO:0000313" key="8">
    <source>
        <dbReference type="Proteomes" id="UP000027665"/>
    </source>
</evidence>
<keyword evidence="8" id="KW-1185">Reference proteome</keyword>
<feature type="chain" id="PRO_5001689911" description="Type II/III secretion system secretin-like domain-containing protein" evidence="5">
    <location>
        <begin position="25"/>
        <end position="604"/>
    </location>
</feature>
<dbReference type="GO" id="GO:0009306">
    <property type="term" value="P:protein secretion"/>
    <property type="evidence" value="ECO:0007669"/>
    <property type="project" value="InterPro"/>
</dbReference>
<dbReference type="InterPro" id="IPR001775">
    <property type="entry name" value="GspD/PilQ"/>
</dbReference>
<evidence type="ECO:0000256" key="1">
    <source>
        <dbReference type="ARBA" id="ARBA00004370"/>
    </source>
</evidence>
<evidence type="ECO:0000256" key="2">
    <source>
        <dbReference type="ARBA" id="ARBA00022729"/>
    </source>
</evidence>
<dbReference type="STRING" id="2754.EH55_07700"/>
<dbReference type="PANTHER" id="PTHR30332:SF24">
    <property type="entry name" value="SECRETIN GSPD-RELATED"/>
    <property type="match status" value="1"/>
</dbReference>
<feature type="domain" description="Type II/III secretion system secretin-like" evidence="6">
    <location>
        <begin position="426"/>
        <end position="585"/>
    </location>
</feature>
<evidence type="ECO:0000313" key="7">
    <source>
        <dbReference type="EMBL" id="KEJ91844.1"/>
    </source>
</evidence>
<keyword evidence="3" id="KW-0472">Membrane</keyword>
<proteinExistence type="inferred from homology"/>